<evidence type="ECO:0000313" key="16">
    <source>
        <dbReference type="EMBL" id="MPY47944.1"/>
    </source>
</evidence>
<evidence type="ECO:0000256" key="3">
    <source>
        <dbReference type="ARBA" id="ARBA00022833"/>
    </source>
</evidence>
<dbReference type="PANTHER" id="PTHR43401:SF2">
    <property type="entry name" value="L-THREONINE 3-DEHYDROGENASE"/>
    <property type="match status" value="1"/>
</dbReference>
<comment type="cofactor">
    <cofactor evidence="1 12">
        <name>Zn(2+)</name>
        <dbReference type="ChEBI" id="CHEBI:29105"/>
    </cofactor>
</comment>
<dbReference type="InterPro" id="IPR013154">
    <property type="entry name" value="ADH-like_N"/>
</dbReference>
<feature type="domain" description="Alcohol dehydrogenase-like N-terminal" evidence="15">
    <location>
        <begin position="23"/>
        <end position="140"/>
    </location>
</feature>
<dbReference type="PROSITE" id="PS00059">
    <property type="entry name" value="ADH_ZINC"/>
    <property type="match status" value="1"/>
</dbReference>
<evidence type="ECO:0000256" key="11">
    <source>
        <dbReference type="ARBA" id="ARBA00049085"/>
    </source>
</evidence>
<organism evidence="16 17">
    <name type="scientific">Streptomyces acidicola</name>
    <dbReference type="NCBI Taxonomy" id="2596892"/>
    <lineage>
        <taxon>Bacteria</taxon>
        <taxon>Bacillati</taxon>
        <taxon>Actinomycetota</taxon>
        <taxon>Actinomycetes</taxon>
        <taxon>Kitasatosporales</taxon>
        <taxon>Streptomycetaceae</taxon>
        <taxon>Streptomyces</taxon>
    </lineage>
</organism>
<evidence type="ECO:0000256" key="7">
    <source>
        <dbReference type="ARBA" id="ARBA00038004"/>
    </source>
</evidence>
<dbReference type="RefSeq" id="WP_152859418.1">
    <property type="nucleotide sequence ID" value="NZ_VMNX01000007.1"/>
</dbReference>
<accession>A0A5N8WN37</accession>
<evidence type="ECO:0000256" key="8">
    <source>
        <dbReference type="ARBA" id="ARBA00039102"/>
    </source>
</evidence>
<reference evidence="16 17" key="1">
    <citation type="submission" date="2019-09" db="EMBL/GenBank/DDBJ databases">
        <authorList>
            <person name="Duangmal K."/>
            <person name="Teo W.F.A."/>
            <person name="Lipun K."/>
        </authorList>
    </citation>
    <scope>NUCLEOTIDE SEQUENCE [LARGE SCALE GENOMIC DNA]</scope>
    <source>
        <strain evidence="16 17">K1PN6</strain>
    </source>
</reference>
<feature type="domain" description="Alcohol dehydrogenase-like C-terminal" evidence="14">
    <location>
        <begin position="179"/>
        <end position="283"/>
    </location>
</feature>
<dbReference type="PANTHER" id="PTHR43401">
    <property type="entry name" value="L-THREONINE 3-DEHYDROGENASE"/>
    <property type="match status" value="1"/>
</dbReference>
<keyword evidence="17" id="KW-1185">Reference proteome</keyword>
<evidence type="ECO:0000256" key="9">
    <source>
        <dbReference type="ARBA" id="ARBA00039387"/>
    </source>
</evidence>
<name>A0A5N8WN37_9ACTN</name>
<dbReference type="SUPFAM" id="SSF51735">
    <property type="entry name" value="NAD(P)-binding Rossmann-fold domains"/>
    <property type="match status" value="1"/>
</dbReference>
<dbReference type="GO" id="GO:0008270">
    <property type="term" value="F:zinc ion binding"/>
    <property type="evidence" value="ECO:0007669"/>
    <property type="project" value="InterPro"/>
</dbReference>
<keyword evidence="3 12" id="KW-0862">Zinc</keyword>
<dbReference type="Pfam" id="PF08240">
    <property type="entry name" value="ADH_N"/>
    <property type="match status" value="1"/>
</dbReference>
<evidence type="ECO:0000259" key="15">
    <source>
        <dbReference type="Pfam" id="PF08240"/>
    </source>
</evidence>
<comment type="catalytic activity">
    <reaction evidence="11">
        <text>2-deoxy-scyllo-inosamine + NADP(+) = 3-amino-2,3-dideoxy-scyllo-inosose + NADPH + H(+)</text>
        <dbReference type="Rhea" id="RHEA:33879"/>
        <dbReference type="ChEBI" id="CHEBI:15378"/>
        <dbReference type="ChEBI" id="CHEBI:57783"/>
        <dbReference type="ChEBI" id="CHEBI:58349"/>
        <dbReference type="ChEBI" id="CHEBI:65002"/>
        <dbReference type="ChEBI" id="CHEBI:65003"/>
        <dbReference type="EC" id="1.1.1.329"/>
    </reaction>
</comment>
<dbReference type="EMBL" id="VMNX01000007">
    <property type="protein sequence ID" value="MPY47944.1"/>
    <property type="molecule type" value="Genomic_DNA"/>
</dbReference>
<comment type="function">
    <text evidence="5">Catalyzes the oxidation of 2-deoxy-scyllo-inosamine (DOIA) with NAD(+) or NADP(+), forming 3-amino-2,3-dideoxy-scyllo-inosose (amino-DOI).</text>
</comment>
<protein>
    <recommendedName>
        <fullName evidence="9">2-deoxy-scyllo-inosamine dehydrogenase</fullName>
        <ecNumber evidence="8">1.1.1.329</ecNumber>
    </recommendedName>
</protein>
<dbReference type="Pfam" id="PF00107">
    <property type="entry name" value="ADH_zinc_N"/>
    <property type="match status" value="1"/>
</dbReference>
<dbReference type="InterPro" id="IPR036291">
    <property type="entry name" value="NAD(P)-bd_dom_sf"/>
</dbReference>
<dbReference type="Proteomes" id="UP000373149">
    <property type="component" value="Unassembled WGS sequence"/>
</dbReference>
<dbReference type="Gene3D" id="3.90.180.10">
    <property type="entry name" value="Medium-chain alcohol dehydrogenases, catalytic domain"/>
    <property type="match status" value="1"/>
</dbReference>
<dbReference type="GO" id="GO:0016491">
    <property type="term" value="F:oxidoreductase activity"/>
    <property type="evidence" value="ECO:0007669"/>
    <property type="project" value="UniProtKB-KW"/>
</dbReference>
<dbReference type="InterPro" id="IPR013149">
    <property type="entry name" value="ADH-like_C"/>
</dbReference>
<evidence type="ECO:0000256" key="13">
    <source>
        <dbReference type="SAM" id="MobiDB-lite"/>
    </source>
</evidence>
<proteinExistence type="inferred from homology"/>
<feature type="region of interest" description="Disordered" evidence="13">
    <location>
        <begin position="319"/>
        <end position="344"/>
    </location>
</feature>
<evidence type="ECO:0000256" key="6">
    <source>
        <dbReference type="ARBA" id="ARBA00037908"/>
    </source>
</evidence>
<dbReference type="InterPro" id="IPR050129">
    <property type="entry name" value="Zn_alcohol_dh"/>
</dbReference>
<evidence type="ECO:0000313" key="17">
    <source>
        <dbReference type="Proteomes" id="UP000373149"/>
    </source>
</evidence>
<comment type="caution">
    <text evidence="16">The sequence shown here is derived from an EMBL/GenBank/DDBJ whole genome shotgun (WGS) entry which is preliminary data.</text>
</comment>
<dbReference type="EC" id="1.1.1.329" evidence="8"/>
<evidence type="ECO:0000256" key="10">
    <source>
        <dbReference type="ARBA" id="ARBA00048685"/>
    </source>
</evidence>
<dbReference type="AlphaFoldDB" id="A0A5N8WN37"/>
<evidence type="ECO:0000256" key="1">
    <source>
        <dbReference type="ARBA" id="ARBA00001947"/>
    </source>
</evidence>
<evidence type="ECO:0000256" key="5">
    <source>
        <dbReference type="ARBA" id="ARBA00037678"/>
    </source>
</evidence>
<comment type="similarity">
    <text evidence="7">Belongs to the zinc-containing alcohol dehydrogenase family. DOIA dehydrogenase subfamily.</text>
</comment>
<sequence>MRAFVLTAPGSYEVQDLPAPVAGPGEVVIDVERVGVCGTDVEFFSGAMAYLHQGHSSYPMRPGHEWAGRVTTVGDGVDPGWLGRRVMGDTMLGCGICRRCRRGHQHVCEKRQEVGIRGARAGALAEQLAVPASSLHALPDSVDAVLGALVEPGGNALRAAQAATQAPGDRALVLGPGTIGLLVAMFLRASGTEVHLMGHTDSSLAFARDLGFDHVWTEDSVPDLPFDAVVDASNAAHLPDRALELVEPAGRLVYVGLAGEPSRIDTRRLALKDVTAVGVLSASPGLDATIQAYAAGSVDPGPLVAATLSLDEVGPVLAGERPAGAGPGPKIHVNPRLGRARTAP</sequence>
<comment type="pathway">
    <text evidence="6">Metabolic intermediate biosynthesis; 2-deoxystreptamine biosynthesis; 2-deoxystreptamine from D-glucose 6-phosphate: step 3/4.</text>
</comment>
<evidence type="ECO:0000259" key="14">
    <source>
        <dbReference type="Pfam" id="PF00107"/>
    </source>
</evidence>
<dbReference type="InterPro" id="IPR002328">
    <property type="entry name" value="ADH_Zn_CS"/>
</dbReference>
<evidence type="ECO:0000256" key="4">
    <source>
        <dbReference type="ARBA" id="ARBA00023002"/>
    </source>
</evidence>
<dbReference type="Gene3D" id="3.40.50.720">
    <property type="entry name" value="NAD(P)-binding Rossmann-like Domain"/>
    <property type="match status" value="1"/>
</dbReference>
<dbReference type="SUPFAM" id="SSF50129">
    <property type="entry name" value="GroES-like"/>
    <property type="match status" value="1"/>
</dbReference>
<dbReference type="InterPro" id="IPR011032">
    <property type="entry name" value="GroES-like_sf"/>
</dbReference>
<keyword evidence="2 12" id="KW-0479">Metal-binding</keyword>
<comment type="catalytic activity">
    <reaction evidence="10">
        <text>2-deoxy-scyllo-inosamine + NAD(+) = 3-amino-2,3-dideoxy-scyllo-inosose + NADH + H(+)</text>
        <dbReference type="Rhea" id="RHEA:33883"/>
        <dbReference type="ChEBI" id="CHEBI:15378"/>
        <dbReference type="ChEBI" id="CHEBI:57540"/>
        <dbReference type="ChEBI" id="CHEBI:57945"/>
        <dbReference type="ChEBI" id="CHEBI:65002"/>
        <dbReference type="ChEBI" id="CHEBI:65003"/>
        <dbReference type="EC" id="1.1.1.329"/>
    </reaction>
</comment>
<evidence type="ECO:0000256" key="12">
    <source>
        <dbReference type="RuleBase" id="RU361277"/>
    </source>
</evidence>
<evidence type="ECO:0000256" key="2">
    <source>
        <dbReference type="ARBA" id="ARBA00022723"/>
    </source>
</evidence>
<keyword evidence="4" id="KW-0560">Oxidoreductase</keyword>
<gene>
    <name evidence="16" type="ORF">FPZ41_04785</name>
</gene>